<evidence type="ECO:0000259" key="6">
    <source>
        <dbReference type="PROSITE" id="PS50109"/>
    </source>
</evidence>
<keyword evidence="3" id="KW-0597">Phosphoprotein</keyword>
<comment type="catalytic activity">
    <reaction evidence="1">
        <text>ATP + protein L-histidine = ADP + protein N-phospho-L-histidine.</text>
        <dbReference type="EC" id="2.7.13.3"/>
    </reaction>
</comment>
<gene>
    <name evidence="7" type="primary">zraS_3</name>
    <name evidence="7" type="ORF">Psch_03743</name>
</gene>
<evidence type="ECO:0000313" key="8">
    <source>
        <dbReference type="Proteomes" id="UP000298324"/>
    </source>
</evidence>
<dbReference type="InterPro" id="IPR005467">
    <property type="entry name" value="His_kinase_dom"/>
</dbReference>
<keyword evidence="5" id="KW-0902">Two-component regulatory system</keyword>
<dbReference type="SUPFAM" id="SSF55781">
    <property type="entry name" value="GAF domain-like"/>
    <property type="match status" value="1"/>
</dbReference>
<dbReference type="InterPro" id="IPR003018">
    <property type="entry name" value="GAF"/>
</dbReference>
<dbReference type="EMBL" id="QFGA01000003">
    <property type="protein sequence ID" value="TEB04980.1"/>
    <property type="molecule type" value="Genomic_DNA"/>
</dbReference>
<sequence length="444" mass="49803">MKSDNRKIKTSHETARVSGREGFKSELGVDELDILLNISETVTSNLDLDEILHCVHAYLPKLIPHTKSGIFFYQEKTGRITLQSNIGLSERLAKLFTENTEQNFLFKKLFETKKSCRATDILTVEEIKKTLYFQSALRREGIGVLYGIGAPIILDGNFIGTIQLTRPESRRDFSLKDQRMLELVAHQVGIAVKNALTYEKGLKEKEHLITVLEQKVKQAERLAALGRAAAIIAHEIKNPLTSIRLSLYSVEKKAAWRMDFNEDLNIVKEAVERVSRTTEDLLHFSGNTTLLIKEIDINELLRDLVTEHKKHLSSQMIIETSLHKPTPLVLADHEKLKEAFSNLLSNAIAATESGGTVRVSTDPSFDRVVVTIEDWGDGISPEIQQKIFDPFFTTKQSGTGLGLAIAKKNIEAHRGVIEVESEPGWGTKFNITLFVQHPGRNGVV</sequence>
<accession>A0A4Y7R8L5</accession>
<reference evidence="7 8" key="1">
    <citation type="journal article" date="2018" name="Environ. Microbiol.">
        <title>Novel energy conservation strategies and behaviour of Pelotomaculum schinkii driving syntrophic propionate catabolism.</title>
        <authorList>
            <person name="Hidalgo-Ahumada C.A.P."/>
            <person name="Nobu M.K."/>
            <person name="Narihiro T."/>
            <person name="Tamaki H."/>
            <person name="Liu W.T."/>
            <person name="Kamagata Y."/>
            <person name="Stams A.J.M."/>
            <person name="Imachi H."/>
            <person name="Sousa D.Z."/>
        </authorList>
    </citation>
    <scope>NUCLEOTIDE SEQUENCE [LARGE SCALE GENOMIC DNA]</scope>
    <source>
        <strain evidence="7 8">HH</strain>
    </source>
</reference>
<dbReference type="Pfam" id="PF02518">
    <property type="entry name" value="HATPase_c"/>
    <property type="match status" value="1"/>
</dbReference>
<dbReference type="InterPro" id="IPR003594">
    <property type="entry name" value="HATPase_dom"/>
</dbReference>
<dbReference type="Pfam" id="PF00512">
    <property type="entry name" value="HisKA"/>
    <property type="match status" value="1"/>
</dbReference>
<dbReference type="Proteomes" id="UP000298324">
    <property type="component" value="Unassembled WGS sequence"/>
</dbReference>
<dbReference type="SMART" id="SM00387">
    <property type="entry name" value="HATPase_c"/>
    <property type="match status" value="1"/>
</dbReference>
<evidence type="ECO:0000256" key="3">
    <source>
        <dbReference type="ARBA" id="ARBA00022553"/>
    </source>
</evidence>
<dbReference type="SUPFAM" id="SSF55874">
    <property type="entry name" value="ATPase domain of HSP90 chaperone/DNA topoisomerase II/histidine kinase"/>
    <property type="match status" value="1"/>
</dbReference>
<dbReference type="InterPro" id="IPR036890">
    <property type="entry name" value="HATPase_C_sf"/>
</dbReference>
<comment type="caution">
    <text evidence="7">The sequence shown here is derived from an EMBL/GenBank/DDBJ whole genome shotgun (WGS) entry which is preliminary data.</text>
</comment>
<dbReference type="PANTHER" id="PTHR43065">
    <property type="entry name" value="SENSOR HISTIDINE KINASE"/>
    <property type="match status" value="1"/>
</dbReference>
<dbReference type="RefSeq" id="WP_190259259.1">
    <property type="nucleotide sequence ID" value="NZ_QFGA01000003.1"/>
</dbReference>
<keyword evidence="7" id="KW-0808">Transferase</keyword>
<dbReference type="SMART" id="SM00065">
    <property type="entry name" value="GAF"/>
    <property type="match status" value="1"/>
</dbReference>
<dbReference type="Gene3D" id="3.30.450.40">
    <property type="match status" value="1"/>
</dbReference>
<dbReference type="PRINTS" id="PR00344">
    <property type="entry name" value="BCTRLSENSOR"/>
</dbReference>
<name>A0A4Y7R8L5_9FIRM</name>
<dbReference type="InterPro" id="IPR036097">
    <property type="entry name" value="HisK_dim/P_sf"/>
</dbReference>
<evidence type="ECO:0000256" key="2">
    <source>
        <dbReference type="ARBA" id="ARBA00012438"/>
    </source>
</evidence>
<dbReference type="AlphaFoldDB" id="A0A4Y7R8L5"/>
<dbReference type="PROSITE" id="PS50109">
    <property type="entry name" value="HIS_KIN"/>
    <property type="match status" value="1"/>
</dbReference>
<dbReference type="InterPro" id="IPR004358">
    <property type="entry name" value="Sig_transdc_His_kin-like_C"/>
</dbReference>
<keyword evidence="8" id="KW-1185">Reference proteome</keyword>
<organism evidence="7 8">
    <name type="scientific">Pelotomaculum schinkii</name>
    <dbReference type="NCBI Taxonomy" id="78350"/>
    <lineage>
        <taxon>Bacteria</taxon>
        <taxon>Bacillati</taxon>
        <taxon>Bacillota</taxon>
        <taxon>Clostridia</taxon>
        <taxon>Eubacteriales</taxon>
        <taxon>Desulfotomaculaceae</taxon>
        <taxon>Pelotomaculum</taxon>
    </lineage>
</organism>
<evidence type="ECO:0000313" key="7">
    <source>
        <dbReference type="EMBL" id="TEB04980.1"/>
    </source>
</evidence>
<proteinExistence type="predicted"/>
<dbReference type="SMART" id="SM00388">
    <property type="entry name" value="HisKA"/>
    <property type="match status" value="1"/>
</dbReference>
<dbReference type="EC" id="2.7.13.3" evidence="2"/>
<evidence type="ECO:0000256" key="5">
    <source>
        <dbReference type="ARBA" id="ARBA00023012"/>
    </source>
</evidence>
<dbReference type="Pfam" id="PF13185">
    <property type="entry name" value="GAF_2"/>
    <property type="match status" value="1"/>
</dbReference>
<feature type="domain" description="Histidine kinase" evidence="6">
    <location>
        <begin position="231"/>
        <end position="437"/>
    </location>
</feature>
<keyword evidence="4" id="KW-0418">Kinase</keyword>
<evidence type="ECO:0000256" key="1">
    <source>
        <dbReference type="ARBA" id="ARBA00000085"/>
    </source>
</evidence>
<dbReference type="PANTHER" id="PTHR43065:SF48">
    <property type="entry name" value="HISTIDINE KINASE"/>
    <property type="match status" value="1"/>
</dbReference>
<evidence type="ECO:0000256" key="4">
    <source>
        <dbReference type="ARBA" id="ARBA00022777"/>
    </source>
</evidence>
<dbReference type="Gene3D" id="1.10.287.130">
    <property type="match status" value="1"/>
</dbReference>
<dbReference type="InterPro" id="IPR029016">
    <property type="entry name" value="GAF-like_dom_sf"/>
</dbReference>
<dbReference type="InterPro" id="IPR003661">
    <property type="entry name" value="HisK_dim/P_dom"/>
</dbReference>
<dbReference type="SUPFAM" id="SSF47384">
    <property type="entry name" value="Homodimeric domain of signal transducing histidine kinase"/>
    <property type="match status" value="1"/>
</dbReference>
<protein>
    <recommendedName>
        <fullName evidence="2">histidine kinase</fullName>
        <ecNumber evidence="2">2.7.13.3</ecNumber>
    </recommendedName>
</protein>
<dbReference type="Gene3D" id="3.30.565.10">
    <property type="entry name" value="Histidine kinase-like ATPase, C-terminal domain"/>
    <property type="match status" value="1"/>
</dbReference>
<dbReference type="GO" id="GO:0000155">
    <property type="term" value="F:phosphorelay sensor kinase activity"/>
    <property type="evidence" value="ECO:0007669"/>
    <property type="project" value="InterPro"/>
</dbReference>
<dbReference type="CDD" id="cd00082">
    <property type="entry name" value="HisKA"/>
    <property type="match status" value="1"/>
</dbReference>